<keyword evidence="4" id="KW-0460">Magnesium</keyword>
<organism evidence="7 8">
    <name type="scientific">Thiomicrorhabdus lithotrophica</name>
    <dbReference type="NCBI Taxonomy" id="2949997"/>
    <lineage>
        <taxon>Bacteria</taxon>
        <taxon>Pseudomonadati</taxon>
        <taxon>Pseudomonadota</taxon>
        <taxon>Gammaproteobacteria</taxon>
        <taxon>Thiotrichales</taxon>
        <taxon>Piscirickettsiaceae</taxon>
        <taxon>Thiomicrorhabdus</taxon>
    </lineage>
</organism>
<name>A0ABY8C8W3_9GAMM</name>
<dbReference type="EMBL" id="CP102381">
    <property type="protein sequence ID" value="WEJ61667.1"/>
    <property type="molecule type" value="Genomic_DNA"/>
</dbReference>
<dbReference type="InterPro" id="IPR015797">
    <property type="entry name" value="NUDIX_hydrolase-like_dom_sf"/>
</dbReference>
<dbReference type="InterPro" id="IPR000086">
    <property type="entry name" value="NUDIX_hydrolase_dom"/>
</dbReference>
<keyword evidence="2" id="KW-0479">Metal-binding</keyword>
<dbReference type="Proteomes" id="UP001222275">
    <property type="component" value="Chromosome"/>
</dbReference>
<dbReference type="PANTHER" id="PTHR12629:SF0">
    <property type="entry name" value="DIPHOSPHOINOSITOL-POLYPHOSPHATE DIPHOSPHATASE"/>
    <property type="match status" value="1"/>
</dbReference>
<dbReference type="SUPFAM" id="SSF55811">
    <property type="entry name" value="Nudix"/>
    <property type="match status" value="1"/>
</dbReference>
<keyword evidence="8" id="KW-1185">Reference proteome</keyword>
<dbReference type="SMART" id="SM00450">
    <property type="entry name" value="RHOD"/>
    <property type="match status" value="1"/>
</dbReference>
<evidence type="ECO:0000256" key="3">
    <source>
        <dbReference type="ARBA" id="ARBA00022801"/>
    </source>
</evidence>
<evidence type="ECO:0000259" key="5">
    <source>
        <dbReference type="PROSITE" id="PS50206"/>
    </source>
</evidence>
<sequence>MANKPDWLNDRSAVIPLIKDNNGIKVVLVTTKPKHKGNWIFPKGQIELDMTGYESAAKEAYEEAGVIGQISPTLFDTYQQNKWGSRMQVQVYTMDVTEILETWKEMRDRDRQILPLDEAIKLVQSSQKHILIKLREQIAPQAQDITPTDLNNDINAGKDIVLLDVRENNKRAIAGVLSNNEVHIPLELIENQAYSKIKDRDARVVVYCGKGIRGVTAANTLKKMGYSNVSNLKGGMQAWKEAGLNTVTPK</sequence>
<dbReference type="InterPro" id="IPR036873">
    <property type="entry name" value="Rhodanese-like_dom_sf"/>
</dbReference>
<feature type="domain" description="Rhodanese" evidence="5">
    <location>
        <begin position="156"/>
        <end position="248"/>
    </location>
</feature>
<dbReference type="Pfam" id="PF00581">
    <property type="entry name" value="Rhodanese"/>
    <property type="match status" value="1"/>
</dbReference>
<evidence type="ECO:0000256" key="1">
    <source>
        <dbReference type="ARBA" id="ARBA00001946"/>
    </source>
</evidence>
<dbReference type="Gene3D" id="3.40.250.10">
    <property type="entry name" value="Rhodanese-like domain"/>
    <property type="match status" value="1"/>
</dbReference>
<proteinExistence type="predicted"/>
<comment type="cofactor">
    <cofactor evidence="1">
        <name>Mg(2+)</name>
        <dbReference type="ChEBI" id="CHEBI:18420"/>
    </cofactor>
</comment>
<dbReference type="PROSITE" id="PS50206">
    <property type="entry name" value="RHODANESE_3"/>
    <property type="match status" value="1"/>
</dbReference>
<dbReference type="SUPFAM" id="SSF52821">
    <property type="entry name" value="Rhodanese/Cell cycle control phosphatase"/>
    <property type="match status" value="1"/>
</dbReference>
<dbReference type="CDD" id="cd00158">
    <property type="entry name" value="RHOD"/>
    <property type="match status" value="1"/>
</dbReference>
<dbReference type="CDD" id="cd04666">
    <property type="entry name" value="NUDIX_DIPP2_like_Nudt4"/>
    <property type="match status" value="1"/>
</dbReference>
<dbReference type="RefSeq" id="WP_275593926.1">
    <property type="nucleotide sequence ID" value="NZ_CP102381.1"/>
</dbReference>
<evidence type="ECO:0000259" key="6">
    <source>
        <dbReference type="PROSITE" id="PS51462"/>
    </source>
</evidence>
<reference evidence="7 8" key="1">
    <citation type="submission" date="2022-06" db="EMBL/GenBank/DDBJ databases">
        <title>Thiomicrohabdus sp. nov, an obligately chemolithoautotrophic, sulfur-oxidizing bacterium isolated from beach of Guanyin Mountain. Amoy.</title>
        <authorList>
            <person name="Zhu H."/>
        </authorList>
    </citation>
    <scope>NUCLEOTIDE SEQUENCE [LARGE SCALE GENOMIC DNA]</scope>
    <source>
        <strain evidence="7 8">XGS-01</strain>
    </source>
</reference>
<evidence type="ECO:0000313" key="7">
    <source>
        <dbReference type="EMBL" id="WEJ61667.1"/>
    </source>
</evidence>
<dbReference type="InterPro" id="IPR047198">
    <property type="entry name" value="DDP-like_NUDIX"/>
</dbReference>
<evidence type="ECO:0000256" key="2">
    <source>
        <dbReference type="ARBA" id="ARBA00022723"/>
    </source>
</evidence>
<dbReference type="InterPro" id="IPR001763">
    <property type="entry name" value="Rhodanese-like_dom"/>
</dbReference>
<gene>
    <name evidence="7" type="ORF">NR989_06520</name>
</gene>
<keyword evidence="3" id="KW-0378">Hydrolase</keyword>
<protein>
    <submittedName>
        <fullName evidence="7">Rhodanese-like domain-containing protein</fullName>
    </submittedName>
</protein>
<dbReference type="PROSITE" id="PS51462">
    <property type="entry name" value="NUDIX"/>
    <property type="match status" value="1"/>
</dbReference>
<dbReference type="Pfam" id="PF00293">
    <property type="entry name" value="NUDIX"/>
    <property type="match status" value="1"/>
</dbReference>
<dbReference type="PANTHER" id="PTHR12629">
    <property type="entry name" value="DIPHOSPHOINOSITOL POLYPHOSPHATE PHOSPHOHYDROLASE"/>
    <property type="match status" value="1"/>
</dbReference>
<dbReference type="Gene3D" id="3.90.79.10">
    <property type="entry name" value="Nucleoside Triphosphate Pyrophosphohydrolase"/>
    <property type="match status" value="1"/>
</dbReference>
<evidence type="ECO:0000313" key="8">
    <source>
        <dbReference type="Proteomes" id="UP001222275"/>
    </source>
</evidence>
<accession>A0ABY8C8W3</accession>
<feature type="domain" description="Nudix hydrolase" evidence="6">
    <location>
        <begin position="8"/>
        <end position="136"/>
    </location>
</feature>
<evidence type="ECO:0000256" key="4">
    <source>
        <dbReference type="ARBA" id="ARBA00022842"/>
    </source>
</evidence>